<dbReference type="OrthoDB" id="6686597at2"/>
<dbReference type="PROSITE" id="PS51257">
    <property type="entry name" value="PROKAR_LIPOPROTEIN"/>
    <property type="match status" value="1"/>
</dbReference>
<dbReference type="AlphaFoldDB" id="Q6FAF5"/>
<name>Q6FAF5_ACIAD</name>
<evidence type="ECO:0000313" key="1">
    <source>
        <dbReference type="EMBL" id="CAG68958.1"/>
    </source>
</evidence>
<evidence type="ECO:0000313" key="2">
    <source>
        <dbReference type="Proteomes" id="UP000000430"/>
    </source>
</evidence>
<dbReference type="GeneID" id="45234493"/>
<protein>
    <recommendedName>
        <fullName evidence="3">Lipoprotein</fullName>
    </recommendedName>
</protein>
<dbReference type="Proteomes" id="UP000000430">
    <property type="component" value="Chromosome"/>
</dbReference>
<gene>
    <name evidence="1" type="ordered locus">ACIAD2157</name>
</gene>
<dbReference type="EMBL" id="CR543861">
    <property type="protein sequence ID" value="CAG68958.1"/>
    <property type="molecule type" value="Genomic_DNA"/>
</dbReference>
<reference evidence="1 2" key="1">
    <citation type="journal article" date="2004" name="Nucleic Acids Res.">
        <title>Unique features revealed by the genome sequence of Acinetobacter sp. ADP1, a versatile and naturally transformation competent bacterium.</title>
        <authorList>
            <person name="Barbe V."/>
            <person name="Vallenet D."/>
            <person name="Fonknechten N."/>
            <person name="Kreimeyer A."/>
            <person name="Oztas S."/>
            <person name="Labarre L."/>
            <person name="Cruveiller S."/>
            <person name="Robert C."/>
            <person name="Duprat S."/>
            <person name="Wincker P."/>
            <person name="Ornston L.N."/>
            <person name="Weissenbach J."/>
            <person name="Marliere P."/>
            <person name="Cohen G.N."/>
            <person name="Medigue C."/>
        </authorList>
    </citation>
    <scope>NUCLEOTIDE SEQUENCE [LARGE SCALE GENOMIC DNA]</scope>
    <source>
        <strain evidence="2">ATCC 33305 / BD413 / ADP1</strain>
    </source>
</reference>
<dbReference type="KEGG" id="aci:ACIAD2157"/>
<dbReference type="RefSeq" id="WP_004927686.1">
    <property type="nucleotide sequence ID" value="NC_005966.1"/>
</dbReference>
<accession>Q6FAF5</accession>
<dbReference type="BioCyc" id="ASP62977:ACIAD_RS09875-MONOMER"/>
<dbReference type="HOGENOM" id="CLU_796018_0_0_6"/>
<dbReference type="STRING" id="202950.GCA_001485005_00233"/>
<organism evidence="1 2">
    <name type="scientific">Acinetobacter baylyi (strain ATCC 33305 / BD413 / ADP1)</name>
    <dbReference type="NCBI Taxonomy" id="62977"/>
    <lineage>
        <taxon>Bacteria</taxon>
        <taxon>Pseudomonadati</taxon>
        <taxon>Pseudomonadota</taxon>
        <taxon>Gammaproteobacteria</taxon>
        <taxon>Moraxellales</taxon>
        <taxon>Moraxellaceae</taxon>
        <taxon>Acinetobacter</taxon>
    </lineage>
</organism>
<sequence length="348" mass="39203">MKKSLGTSFLACLLTACGGGGGGSDQTGGQVATSETGINNSSFDSYTQFNWASVQFDTGFVEVIKNIRNSDILYTNYAKLEPDNVELYKRPILSKDGLYEYDQTNYPLGYRTYKVNYVSKDGNTFNKTPYTIKGLNQFKIQESGKWISLDNVLISERTAVYWNLLATQYPDSVWFKSGKLGQQFKDFLSLSRATKFPSGSKCFKSEKITYSQPFYVITNQDAKVYVNNQLVSTFDQYLSVAGSNNISGNWGGTPWSYPKQYDDSRYSAATIYTNINNKLAEGYWSKNPDITIEKRLKVYEDLLSESNVGQEDKVSFNAAIQEINTECTYYNDIAANSIQKLINQSTQD</sequence>
<proteinExistence type="predicted"/>
<evidence type="ECO:0008006" key="3">
    <source>
        <dbReference type="Google" id="ProtNLM"/>
    </source>
</evidence>